<dbReference type="GO" id="GO:0003677">
    <property type="term" value="F:DNA binding"/>
    <property type="evidence" value="ECO:0007669"/>
    <property type="project" value="UniProtKB-KW"/>
</dbReference>
<name>A0A222WP67_9BACL</name>
<proteinExistence type="predicted"/>
<dbReference type="Proteomes" id="UP000214666">
    <property type="component" value="Chromosome"/>
</dbReference>
<evidence type="ECO:0000313" key="4">
    <source>
        <dbReference type="Proteomes" id="UP000214666"/>
    </source>
</evidence>
<dbReference type="CDD" id="cd04782">
    <property type="entry name" value="HTH_BltR"/>
    <property type="match status" value="1"/>
</dbReference>
<dbReference type="EMBL" id="CP020028">
    <property type="protein sequence ID" value="ASR47603.1"/>
    <property type="molecule type" value="Genomic_DNA"/>
</dbReference>
<evidence type="ECO:0000313" key="3">
    <source>
        <dbReference type="EMBL" id="ASR47603.1"/>
    </source>
</evidence>
<dbReference type="PROSITE" id="PS50937">
    <property type="entry name" value="HTH_MERR_2"/>
    <property type="match status" value="1"/>
</dbReference>
<gene>
    <name evidence="3" type="ORF">B4V02_13425</name>
</gene>
<organism evidence="3 4">
    <name type="scientific">Paenibacillus kribbensis</name>
    <dbReference type="NCBI Taxonomy" id="172713"/>
    <lineage>
        <taxon>Bacteria</taxon>
        <taxon>Bacillati</taxon>
        <taxon>Bacillota</taxon>
        <taxon>Bacilli</taxon>
        <taxon>Bacillales</taxon>
        <taxon>Paenibacillaceae</taxon>
        <taxon>Paenibacillus</taxon>
    </lineage>
</organism>
<reference evidence="3 4" key="1">
    <citation type="submission" date="2017-03" db="EMBL/GenBank/DDBJ databases">
        <title>Complete genome sequence of Paenibacillus Kribbensis producing bioflocculants.</title>
        <authorList>
            <person name="Lee H.-G."/>
            <person name="Oh H.-M."/>
        </authorList>
    </citation>
    <scope>NUCLEOTIDE SEQUENCE [LARGE SCALE GENOMIC DNA]</scope>
    <source>
        <strain evidence="3 4">AM49</strain>
    </source>
</reference>
<sequence>MENNVQTHLTSGQFAKVMGISKDTLFHYDRLGILSPEFKAENGYKYYSINQIDVFKVISILKELEMPLKEIKEYLNKRSPHELIVLLENEEAMLNSKIKQLQKMKSIISEKKRITQAATEIISTDIIIEENNDEFLVITEADPYTNDKSIYDSMIKHEKYLNIYSIDASHTVGWMRDTKRVLANEAFNYDYLFTRVCKKSNYSNFKRKKGTYLIAYHTEGYSSVCDTYDRIINYANDKSIELQGFFYEDVLLDDLSVRGYEEYLIKISVQILKM</sequence>
<accession>A0A222WP67</accession>
<evidence type="ECO:0000256" key="1">
    <source>
        <dbReference type="ARBA" id="ARBA00023125"/>
    </source>
</evidence>
<dbReference type="InterPro" id="IPR000551">
    <property type="entry name" value="MerR-type_HTH_dom"/>
</dbReference>
<dbReference type="Gene3D" id="1.10.1660.10">
    <property type="match status" value="1"/>
</dbReference>
<dbReference type="Gene3D" id="3.20.80.10">
    <property type="entry name" value="Regulatory factor, effector binding domain"/>
    <property type="match status" value="1"/>
</dbReference>
<dbReference type="KEGG" id="pkb:B4V02_13425"/>
<dbReference type="SMART" id="SM00422">
    <property type="entry name" value="HTH_MERR"/>
    <property type="match status" value="1"/>
</dbReference>
<dbReference type="InterPro" id="IPR011256">
    <property type="entry name" value="Reg_factor_effector_dom_sf"/>
</dbReference>
<dbReference type="OrthoDB" id="9773308at2"/>
<dbReference type="AlphaFoldDB" id="A0A222WP67"/>
<dbReference type="SUPFAM" id="SSF46955">
    <property type="entry name" value="Putative DNA-binding domain"/>
    <property type="match status" value="1"/>
</dbReference>
<evidence type="ECO:0000259" key="2">
    <source>
        <dbReference type="PROSITE" id="PS50937"/>
    </source>
</evidence>
<keyword evidence="4" id="KW-1185">Reference proteome</keyword>
<keyword evidence="1" id="KW-0238">DNA-binding</keyword>
<dbReference type="InterPro" id="IPR047057">
    <property type="entry name" value="MerR_fam"/>
</dbReference>
<dbReference type="Pfam" id="PF13411">
    <property type="entry name" value="MerR_1"/>
    <property type="match status" value="1"/>
</dbReference>
<feature type="domain" description="HTH merR-type" evidence="2">
    <location>
        <begin position="8"/>
        <end position="77"/>
    </location>
</feature>
<protein>
    <submittedName>
        <fullName evidence="3">MerR family transcriptional regulator</fullName>
    </submittedName>
</protein>
<dbReference type="InterPro" id="IPR009061">
    <property type="entry name" value="DNA-bd_dom_put_sf"/>
</dbReference>
<dbReference type="RefSeq" id="WP_094155176.1">
    <property type="nucleotide sequence ID" value="NZ_CP020028.1"/>
</dbReference>
<dbReference type="GO" id="GO:0003700">
    <property type="term" value="F:DNA-binding transcription factor activity"/>
    <property type="evidence" value="ECO:0007669"/>
    <property type="project" value="InterPro"/>
</dbReference>
<dbReference type="STRING" id="172713.GCA_001705305_04863"/>
<dbReference type="SUPFAM" id="SSF55136">
    <property type="entry name" value="Probable bacterial effector-binding domain"/>
    <property type="match status" value="1"/>
</dbReference>
<dbReference type="PANTHER" id="PTHR30204:SF85">
    <property type="entry name" value="MULTIDRUG-EFFLUX TRANSPORTER 2 REGULATOR"/>
    <property type="match status" value="1"/>
</dbReference>
<dbReference type="PANTHER" id="PTHR30204">
    <property type="entry name" value="REDOX-CYCLING DRUG-SENSING TRANSCRIPTIONAL ACTIVATOR SOXR"/>
    <property type="match status" value="1"/>
</dbReference>